<evidence type="ECO:0000256" key="1">
    <source>
        <dbReference type="SAM" id="SignalP"/>
    </source>
</evidence>
<feature type="chain" id="PRO_5040395520" description="Lipoprotein" evidence="1">
    <location>
        <begin position="25"/>
        <end position="206"/>
    </location>
</feature>
<accession>A0A9Q3W9K6</accession>
<evidence type="ECO:0000313" key="3">
    <source>
        <dbReference type="Proteomes" id="UP001107961"/>
    </source>
</evidence>
<sequence>MKTWKYAFPALLLTLLSGCLSVYSNTRLVEVKANTEKTAQPPYQSVVVGLLVDHEVRPLLEHAIVERLRARGIDARAALDVYGHKGIEGKSRDYLAQRMRDEGFDSAVAIHLLDKNVEDVHVGGEASSQAPVTAGLTMQPETFGPDFFITETLYVTRTDFWDVAQQAIVWQGTTVTANQRGLEAGAEKFANTIANGLVEAGLFDDQ</sequence>
<evidence type="ECO:0000313" key="2">
    <source>
        <dbReference type="EMBL" id="MCE7510537.1"/>
    </source>
</evidence>
<dbReference type="AlphaFoldDB" id="A0A9Q3W9K6"/>
<keyword evidence="3" id="KW-1185">Reference proteome</keyword>
<keyword evidence="1" id="KW-0732">Signal</keyword>
<proteinExistence type="predicted"/>
<dbReference type="PROSITE" id="PS51257">
    <property type="entry name" value="PROKAR_LIPOPROTEIN"/>
    <property type="match status" value="1"/>
</dbReference>
<gene>
    <name evidence="2" type="ORF">LZG35_18020</name>
</gene>
<dbReference type="Proteomes" id="UP001107961">
    <property type="component" value="Unassembled WGS sequence"/>
</dbReference>
<reference evidence="2" key="1">
    <citation type="submission" date="2022-01" db="EMBL/GenBank/DDBJ databases">
        <authorList>
            <person name="Karlyshev A.V."/>
            <person name="Jaspars M."/>
        </authorList>
    </citation>
    <scope>NUCLEOTIDE SEQUENCE</scope>
    <source>
        <strain evidence="2">AGSA3-2</strain>
    </source>
</reference>
<comment type="caution">
    <text evidence="2">The sequence shown here is derived from an EMBL/GenBank/DDBJ whole genome shotgun (WGS) entry which is preliminary data.</text>
</comment>
<name>A0A9Q3W9K6_9GAMM</name>
<dbReference type="KEGG" id="axe:P40_07550"/>
<dbReference type="RefSeq" id="WP_022994015.1">
    <property type="nucleotide sequence ID" value="NZ_CP012331.1"/>
</dbReference>
<dbReference type="EMBL" id="JAJVKT010000025">
    <property type="protein sequence ID" value="MCE7510537.1"/>
    <property type="molecule type" value="Genomic_DNA"/>
</dbReference>
<protein>
    <recommendedName>
        <fullName evidence="4">Lipoprotein</fullName>
    </recommendedName>
</protein>
<feature type="signal peptide" evidence="1">
    <location>
        <begin position="1"/>
        <end position="24"/>
    </location>
</feature>
<evidence type="ECO:0008006" key="4">
    <source>
        <dbReference type="Google" id="ProtNLM"/>
    </source>
</evidence>
<organism evidence="2 3">
    <name type="scientific">Alloalcanivorax xenomutans</name>
    <dbReference type="NCBI Taxonomy" id="1094342"/>
    <lineage>
        <taxon>Bacteria</taxon>
        <taxon>Pseudomonadati</taxon>
        <taxon>Pseudomonadota</taxon>
        <taxon>Gammaproteobacteria</taxon>
        <taxon>Oceanospirillales</taxon>
        <taxon>Alcanivoracaceae</taxon>
        <taxon>Alloalcanivorax</taxon>
    </lineage>
</organism>